<organism evidence="1 2">
    <name type="scientific">Paracoccus tibetensis</name>
    <dbReference type="NCBI Taxonomy" id="336292"/>
    <lineage>
        <taxon>Bacteria</taxon>
        <taxon>Pseudomonadati</taxon>
        <taxon>Pseudomonadota</taxon>
        <taxon>Alphaproteobacteria</taxon>
        <taxon>Rhodobacterales</taxon>
        <taxon>Paracoccaceae</taxon>
        <taxon>Paracoccus</taxon>
    </lineage>
</organism>
<dbReference type="STRING" id="336292.SAMN05660710_03281"/>
<gene>
    <name evidence="1" type="ORF">SAMN05660710_03281</name>
</gene>
<accession>A0A1G5JKJ4</accession>
<name>A0A1G5JKJ4_9RHOB</name>
<keyword evidence="2" id="KW-1185">Reference proteome</keyword>
<evidence type="ECO:0000313" key="2">
    <source>
        <dbReference type="Proteomes" id="UP000199502"/>
    </source>
</evidence>
<reference evidence="1 2" key="1">
    <citation type="submission" date="2016-10" db="EMBL/GenBank/DDBJ databases">
        <authorList>
            <person name="de Groot N.N."/>
        </authorList>
    </citation>
    <scope>NUCLEOTIDE SEQUENCE [LARGE SCALE GENOMIC DNA]</scope>
    <source>
        <strain evidence="1 2">CGMCC 1.8925</strain>
    </source>
</reference>
<dbReference type="AlphaFoldDB" id="A0A1G5JKJ4"/>
<dbReference type="EMBL" id="FMVT01000013">
    <property type="protein sequence ID" value="SCY88846.1"/>
    <property type="molecule type" value="Genomic_DNA"/>
</dbReference>
<dbReference type="Proteomes" id="UP000199502">
    <property type="component" value="Unassembled WGS sequence"/>
</dbReference>
<proteinExistence type="predicted"/>
<evidence type="ECO:0000313" key="1">
    <source>
        <dbReference type="EMBL" id="SCY88846.1"/>
    </source>
</evidence>
<protein>
    <submittedName>
        <fullName evidence="1">Uncharacterized protein</fullName>
    </submittedName>
</protein>
<sequence length="54" mass="6222">MWHKENCTRLIAERIELRISLSVDDVHVEQSAQARGLVRTQWKVHPALQTDANA</sequence>